<dbReference type="AlphaFoldDB" id="A0A7J2U5P7"/>
<protein>
    <submittedName>
        <fullName evidence="2">Uncharacterized protein</fullName>
    </submittedName>
</protein>
<comment type="caution">
    <text evidence="2">The sequence shown here is derived from an EMBL/GenBank/DDBJ whole genome shotgun (WGS) entry which is preliminary data.</text>
</comment>
<gene>
    <name evidence="2" type="ORF">ENO26_08505</name>
</gene>
<organism evidence="2">
    <name type="scientific">Ignisphaera aggregans</name>
    <dbReference type="NCBI Taxonomy" id="334771"/>
    <lineage>
        <taxon>Archaea</taxon>
        <taxon>Thermoproteota</taxon>
        <taxon>Thermoprotei</taxon>
        <taxon>Desulfurococcales</taxon>
        <taxon>Desulfurococcaceae</taxon>
        <taxon>Ignisphaera</taxon>
    </lineage>
</organism>
<reference evidence="2" key="1">
    <citation type="journal article" date="2020" name="mSystems">
        <title>Genome- and Community-Level Interaction Insights into Carbon Utilization and Element Cycling Functions of Hydrothermarchaeota in Hydrothermal Sediment.</title>
        <authorList>
            <person name="Zhou Z."/>
            <person name="Liu Y."/>
            <person name="Xu W."/>
            <person name="Pan J."/>
            <person name="Luo Z.H."/>
            <person name="Li M."/>
        </authorList>
    </citation>
    <scope>NUCLEOTIDE SEQUENCE [LARGE SCALE GENOMIC DNA]</scope>
    <source>
        <strain evidence="2">SpSt-125</strain>
    </source>
</reference>
<keyword evidence="1" id="KW-0472">Membrane</keyword>
<evidence type="ECO:0000313" key="2">
    <source>
        <dbReference type="EMBL" id="HEM67583.1"/>
    </source>
</evidence>
<dbReference type="EMBL" id="DSEU01000059">
    <property type="protein sequence ID" value="HEM67583.1"/>
    <property type="molecule type" value="Genomic_DNA"/>
</dbReference>
<keyword evidence="1" id="KW-1133">Transmembrane helix</keyword>
<accession>A0A7J2U5P7</accession>
<evidence type="ECO:0000256" key="1">
    <source>
        <dbReference type="SAM" id="Phobius"/>
    </source>
</evidence>
<sequence>MSVIDIALHNAIKFLVMFTILPPAIMILPLLVIGTLFVENFYEYSLKLLAVALLPITLFTSVKVWLWWSTYIVPLKKISRAINILKSSGYLIDDNRFNVVGGDTTIIEAENCSEIPKNAMYTVAAISRGKWMELVGIMDEQRRVYSLLNISIDVCRGY</sequence>
<proteinExistence type="predicted"/>
<name>A0A7J2U5P7_9CREN</name>
<keyword evidence="1" id="KW-0812">Transmembrane</keyword>
<feature type="transmembrane region" description="Helical" evidence="1">
    <location>
        <begin position="44"/>
        <end position="68"/>
    </location>
</feature>
<feature type="transmembrane region" description="Helical" evidence="1">
    <location>
        <begin position="12"/>
        <end position="38"/>
    </location>
</feature>